<evidence type="ECO:0000259" key="13">
    <source>
        <dbReference type="PROSITE" id="PS51201"/>
    </source>
</evidence>
<feature type="transmembrane region" description="Helical" evidence="12">
    <location>
        <begin position="58"/>
        <end position="78"/>
    </location>
</feature>
<evidence type="ECO:0000256" key="9">
    <source>
        <dbReference type="ARBA" id="ARBA00023027"/>
    </source>
</evidence>
<dbReference type="InterPro" id="IPR036291">
    <property type="entry name" value="NAD(P)-bd_dom_sf"/>
</dbReference>
<dbReference type="PATRIC" id="fig|797209.4.peg.2626"/>
<comment type="subcellular location">
    <subcellularLocation>
        <location evidence="2">Cell membrane</location>
        <topology evidence="2">Multi-pass membrane protein</topology>
    </subcellularLocation>
</comment>
<protein>
    <submittedName>
        <fullName evidence="15">Potassium transport protein kefC</fullName>
    </submittedName>
    <submittedName>
        <fullName evidence="16">Sodium/proton antiporter, CPA1 family</fullName>
    </submittedName>
</protein>
<feature type="transmembrane region" description="Helical" evidence="12">
    <location>
        <begin position="118"/>
        <end position="138"/>
    </location>
</feature>
<dbReference type="EMBL" id="AEMG01000013">
    <property type="protein sequence ID" value="EFW91550.1"/>
    <property type="molecule type" value="Genomic_DNA"/>
</dbReference>
<dbReference type="RefSeq" id="WP_007980585.1">
    <property type="nucleotide sequence ID" value="NZ_AEMG01000013.1"/>
</dbReference>
<feature type="domain" description="RCK C-terminal" evidence="14">
    <location>
        <begin position="536"/>
        <end position="615"/>
    </location>
</feature>
<evidence type="ECO:0000256" key="5">
    <source>
        <dbReference type="ARBA" id="ARBA00022538"/>
    </source>
</evidence>
<dbReference type="EMBL" id="FRAN01000005">
    <property type="protein sequence ID" value="SHL24938.1"/>
    <property type="molecule type" value="Genomic_DNA"/>
</dbReference>
<dbReference type="PROSITE" id="PS51202">
    <property type="entry name" value="RCK_C"/>
    <property type="match status" value="1"/>
</dbReference>
<feature type="transmembrane region" description="Helical" evidence="12">
    <location>
        <begin position="228"/>
        <end position="245"/>
    </location>
</feature>
<accession>E7QV32</accession>
<dbReference type="InterPro" id="IPR006036">
    <property type="entry name" value="K_uptake_TrkA"/>
</dbReference>
<keyword evidence="10" id="KW-0406">Ion transport</keyword>
<feature type="transmembrane region" description="Helical" evidence="12">
    <location>
        <begin position="194"/>
        <end position="216"/>
    </location>
</feature>
<dbReference type="OrthoDB" id="11709at2157"/>
<comment type="function">
    <text evidence="1">Part of a potassium transport system.</text>
</comment>
<evidence type="ECO:0000313" key="16">
    <source>
        <dbReference type="EMBL" id="SHL24938.1"/>
    </source>
</evidence>
<dbReference type="SUPFAM" id="SSF51735">
    <property type="entry name" value="NAD(P)-binding Rossmann-fold domains"/>
    <property type="match status" value="1"/>
</dbReference>
<keyword evidence="8 12" id="KW-1133">Transmembrane helix</keyword>
<dbReference type="SUPFAM" id="SSF116726">
    <property type="entry name" value="TrkA C-terminal domain-like"/>
    <property type="match status" value="1"/>
</dbReference>
<keyword evidence="6 12" id="KW-0812">Transmembrane</keyword>
<dbReference type="Pfam" id="PF02080">
    <property type="entry name" value="TrkA_C"/>
    <property type="match status" value="1"/>
</dbReference>
<dbReference type="Proteomes" id="UP000003751">
    <property type="component" value="Unassembled WGS sequence"/>
</dbReference>
<keyword evidence="3" id="KW-0813">Transport</keyword>
<feature type="transmembrane region" description="Helical" evidence="12">
    <location>
        <begin position="337"/>
        <end position="358"/>
    </location>
</feature>
<reference evidence="16" key="2">
    <citation type="submission" date="2016-11" db="EMBL/GenBank/DDBJ databases">
        <authorList>
            <person name="Jaros S."/>
            <person name="Januszkiewicz K."/>
            <person name="Wedrychowicz H."/>
        </authorList>
    </citation>
    <scope>NUCLEOTIDE SEQUENCE [LARGE SCALE GENOMIC DNA]</scope>
    <source>
        <strain evidence="16">DX253</strain>
    </source>
</reference>
<dbReference type="GO" id="GO:0015079">
    <property type="term" value="F:potassium ion transmembrane transporter activity"/>
    <property type="evidence" value="ECO:0007669"/>
    <property type="project" value="InterPro"/>
</dbReference>
<keyword evidence="18" id="KW-1185">Reference proteome</keyword>
<dbReference type="PROSITE" id="PS51201">
    <property type="entry name" value="RCK_N"/>
    <property type="match status" value="1"/>
</dbReference>
<dbReference type="Gene3D" id="3.40.50.720">
    <property type="entry name" value="NAD(P)-binding Rossmann-like Domain"/>
    <property type="match status" value="1"/>
</dbReference>
<dbReference type="GO" id="GO:0005886">
    <property type="term" value="C:plasma membrane"/>
    <property type="evidence" value="ECO:0007669"/>
    <property type="project" value="UniProtKB-SubCell"/>
</dbReference>
<keyword evidence="11 12" id="KW-0472">Membrane</keyword>
<sequence length="615" mass="64430">MSSNLLLVSASIIALGAVSKLLADRYGIPNVVFLLGFGILFGPEGVGLVDPQLFDDSLSALVSLAVAIIIFEGAFTLGASDIRETPKSTLRLVTVGAGLTFFALGGLIHVFLSLDWNLSFLISALLVATGPTVITPVLDQIEVREGVRTLLETEGVVNDVTASVLGAVIFSVAVLDIDPDPVKGRVGLDVVLVFVARIGTGVLIGIVTALVAAYVLRYLSQSPQDSRITVIGTALISFAIADAFVDEAGVVTVAVAGLILGSVDIPYDEEIAGFSGDITSIVLSVVYIILASLLELDHLLTLGTGGLAIVVLTMLVVRPLSVLISTTDTQFTRNERLFVAAVGPRGIIPASTATLFSLQLANAGVPNATSVVHVVFLVILVTAVVEAGGAPLAAKALDIIPMTVLIIGGSRTGRLLADRLEERGENPIIVERDDATVTELRAAGYSVVPGNGTNAAVLEEAGTERAKMVVAATSDDDQNILACQTARTTFGIQRLIAQVNKPENADAFSDLGVQPVTPVTATVDMMDGLILRPNFYDWLTGVGDENDIAEVVVESKSATGQQVQDIELRDDAVIALVRRDGEFIVPNPNVVVQEGDLVTLIGNREAVERSVAMLE</sequence>
<dbReference type="STRING" id="797209.GCA_000376445_03821"/>
<evidence type="ECO:0000313" key="17">
    <source>
        <dbReference type="Proteomes" id="UP000003751"/>
    </source>
</evidence>
<evidence type="ECO:0000313" key="18">
    <source>
        <dbReference type="Proteomes" id="UP000184203"/>
    </source>
</evidence>
<dbReference type="InterPro" id="IPR003148">
    <property type="entry name" value="RCK_N"/>
</dbReference>
<evidence type="ECO:0000256" key="3">
    <source>
        <dbReference type="ARBA" id="ARBA00022448"/>
    </source>
</evidence>
<keyword evidence="5" id="KW-0633">Potassium transport</keyword>
<feature type="transmembrane region" description="Helical" evidence="12">
    <location>
        <begin position="150"/>
        <end position="174"/>
    </location>
</feature>
<reference evidence="15 17" key="1">
    <citation type="journal article" date="2014" name="ISME J.">
        <title>Trehalose/2-sulfotrehalose biosynthesis and glycine-betaine uptake are widely spread mechanisms for osmoadaptation in the Halobacteriales.</title>
        <authorList>
            <person name="Youssef N.H."/>
            <person name="Savage-Ashlock K.N."/>
            <person name="McCully A.L."/>
            <person name="Luedtke B."/>
            <person name="Shaw E.I."/>
            <person name="Hoff W.D."/>
            <person name="Elshahed M.S."/>
        </authorList>
    </citation>
    <scope>NUCLEOTIDE SEQUENCE [LARGE SCALE GENOMIC DNA]</scope>
    <source>
        <strain evidence="15 17">DX253</strain>
    </source>
</reference>
<evidence type="ECO:0000256" key="10">
    <source>
        <dbReference type="ARBA" id="ARBA00023065"/>
    </source>
</evidence>
<evidence type="ECO:0000313" key="15">
    <source>
        <dbReference type="EMBL" id="EFW91550.1"/>
    </source>
</evidence>
<evidence type="ECO:0000256" key="8">
    <source>
        <dbReference type="ARBA" id="ARBA00022989"/>
    </source>
</evidence>
<keyword evidence="7" id="KW-0630">Potassium</keyword>
<dbReference type="InterPro" id="IPR006153">
    <property type="entry name" value="Cation/H_exchanger_TM"/>
</dbReference>
<feature type="transmembrane region" description="Helical" evidence="12">
    <location>
        <begin position="274"/>
        <end position="293"/>
    </location>
</feature>
<reference evidence="18" key="3">
    <citation type="submission" date="2016-11" db="EMBL/GenBank/DDBJ databases">
        <authorList>
            <person name="Varghese N."/>
            <person name="Submissions S."/>
        </authorList>
    </citation>
    <scope>NUCLEOTIDE SEQUENCE [LARGE SCALE GENOMIC DNA]</scope>
    <source>
        <strain evidence="18">DX253</strain>
    </source>
</reference>
<dbReference type="GO" id="GO:0015297">
    <property type="term" value="F:antiporter activity"/>
    <property type="evidence" value="ECO:0007669"/>
    <property type="project" value="UniProtKB-KW"/>
</dbReference>
<feature type="transmembrane region" description="Helical" evidence="12">
    <location>
        <begin position="370"/>
        <end position="393"/>
    </location>
</feature>
<keyword evidence="4" id="KW-0050">Antiport</keyword>
<evidence type="ECO:0000256" key="12">
    <source>
        <dbReference type="SAM" id="Phobius"/>
    </source>
</evidence>
<name>E7QV32_HALPU</name>
<dbReference type="eggNOG" id="arCOG01961">
    <property type="taxonomic scope" value="Archaea"/>
</dbReference>
<dbReference type="AlphaFoldDB" id="E7QV32"/>
<feature type="transmembrane region" description="Helical" evidence="12">
    <location>
        <begin position="90"/>
        <end position="112"/>
    </location>
</feature>
<evidence type="ECO:0000256" key="2">
    <source>
        <dbReference type="ARBA" id="ARBA00004651"/>
    </source>
</evidence>
<evidence type="ECO:0000256" key="11">
    <source>
        <dbReference type="ARBA" id="ARBA00023136"/>
    </source>
</evidence>
<dbReference type="InterPro" id="IPR006037">
    <property type="entry name" value="RCK_C"/>
</dbReference>
<dbReference type="PRINTS" id="PR00335">
    <property type="entry name" value="KUPTAKETRKA"/>
</dbReference>
<organism evidence="15 17">
    <name type="scientific">Haladaptatus paucihalophilus DX253</name>
    <dbReference type="NCBI Taxonomy" id="797209"/>
    <lineage>
        <taxon>Archaea</taxon>
        <taxon>Methanobacteriati</taxon>
        <taxon>Methanobacteriota</taxon>
        <taxon>Stenosarchaea group</taxon>
        <taxon>Halobacteria</taxon>
        <taxon>Halobacteriales</taxon>
        <taxon>Haladaptataceae</taxon>
        <taxon>Haladaptatus</taxon>
    </lineage>
</organism>
<evidence type="ECO:0000256" key="6">
    <source>
        <dbReference type="ARBA" id="ARBA00022692"/>
    </source>
</evidence>
<dbReference type="Pfam" id="PF00999">
    <property type="entry name" value="Na_H_Exchanger"/>
    <property type="match status" value="1"/>
</dbReference>
<proteinExistence type="predicted"/>
<gene>
    <name evidence="16" type="ORF">SAMN05444342_3413</name>
    <name evidence="15" type="ORF">ZOD2009_13341</name>
</gene>
<evidence type="ECO:0000259" key="14">
    <source>
        <dbReference type="PROSITE" id="PS51202"/>
    </source>
</evidence>
<dbReference type="GO" id="GO:1902600">
    <property type="term" value="P:proton transmembrane transport"/>
    <property type="evidence" value="ECO:0007669"/>
    <property type="project" value="InterPro"/>
</dbReference>
<dbReference type="Proteomes" id="UP000184203">
    <property type="component" value="Unassembled WGS sequence"/>
</dbReference>
<evidence type="ECO:0000256" key="1">
    <source>
        <dbReference type="ARBA" id="ARBA00003660"/>
    </source>
</evidence>
<dbReference type="InterPro" id="IPR036721">
    <property type="entry name" value="RCK_C_sf"/>
</dbReference>
<keyword evidence="9" id="KW-0520">NAD</keyword>
<dbReference type="Pfam" id="PF02254">
    <property type="entry name" value="TrkA_N"/>
    <property type="match status" value="1"/>
</dbReference>
<dbReference type="Gene3D" id="3.30.70.1450">
    <property type="entry name" value="Regulator of K+ conductance, C-terminal domain"/>
    <property type="match status" value="1"/>
</dbReference>
<feature type="domain" description="RCK N-terminal" evidence="13">
    <location>
        <begin position="401"/>
        <end position="520"/>
    </location>
</feature>
<dbReference type="PANTHER" id="PTHR32507:SF0">
    <property type="entry name" value="NA(+)_H(+) ANTIPORTER 2-RELATED"/>
    <property type="match status" value="1"/>
</dbReference>
<evidence type="ECO:0000256" key="4">
    <source>
        <dbReference type="ARBA" id="ARBA00022449"/>
    </source>
</evidence>
<evidence type="ECO:0000256" key="7">
    <source>
        <dbReference type="ARBA" id="ARBA00022958"/>
    </source>
</evidence>
<dbReference type="PANTHER" id="PTHR32507">
    <property type="entry name" value="NA(+)/H(+) ANTIPORTER 1"/>
    <property type="match status" value="1"/>
</dbReference>
<feature type="transmembrane region" description="Helical" evidence="12">
    <location>
        <begin position="299"/>
        <end position="317"/>
    </location>
</feature>